<feature type="domain" description="HTH myb-type" evidence="8">
    <location>
        <begin position="493"/>
        <end position="548"/>
    </location>
</feature>
<dbReference type="Gene3D" id="1.10.10.60">
    <property type="entry name" value="Homeodomain-like"/>
    <property type="match status" value="4"/>
</dbReference>
<dbReference type="SMART" id="SM00717">
    <property type="entry name" value="SANT"/>
    <property type="match status" value="5"/>
</dbReference>
<keyword evidence="10" id="KW-1185">Reference proteome</keyword>
<comment type="subcellular location">
    <subcellularLocation>
        <location evidence="1">Nucleus</location>
    </subcellularLocation>
</comment>
<feature type="domain" description="HTH myb-type" evidence="8">
    <location>
        <begin position="447"/>
        <end position="492"/>
    </location>
</feature>
<keyword evidence="4" id="KW-0804">Transcription</keyword>
<dbReference type="STRING" id="3775.A0A1Q3BL02"/>
<dbReference type="OrthoDB" id="2143914at2759"/>
<dbReference type="InterPro" id="IPR017930">
    <property type="entry name" value="Myb_dom"/>
</dbReference>
<feature type="region of interest" description="Disordered" evidence="6">
    <location>
        <begin position="728"/>
        <end position="755"/>
    </location>
</feature>
<dbReference type="Pfam" id="PF00249">
    <property type="entry name" value="Myb_DNA-binding"/>
    <property type="match status" value="4"/>
</dbReference>
<dbReference type="PROSITE" id="PS50090">
    <property type="entry name" value="MYB_LIKE"/>
    <property type="match status" value="4"/>
</dbReference>
<dbReference type="EMBL" id="BDDD01000631">
    <property type="protein sequence ID" value="GAV68403.1"/>
    <property type="molecule type" value="Genomic_DNA"/>
</dbReference>
<dbReference type="GO" id="GO:0005634">
    <property type="term" value="C:nucleus"/>
    <property type="evidence" value="ECO:0007669"/>
    <property type="project" value="UniProtKB-SubCell"/>
</dbReference>
<evidence type="ECO:0000313" key="10">
    <source>
        <dbReference type="Proteomes" id="UP000187406"/>
    </source>
</evidence>
<dbReference type="SUPFAM" id="SSF46689">
    <property type="entry name" value="Homeodomain-like"/>
    <property type="match status" value="3"/>
</dbReference>
<feature type="domain" description="HTH myb-type" evidence="8">
    <location>
        <begin position="604"/>
        <end position="652"/>
    </location>
</feature>
<organism evidence="9 10">
    <name type="scientific">Cephalotus follicularis</name>
    <name type="common">Albany pitcher plant</name>
    <dbReference type="NCBI Taxonomy" id="3775"/>
    <lineage>
        <taxon>Eukaryota</taxon>
        <taxon>Viridiplantae</taxon>
        <taxon>Streptophyta</taxon>
        <taxon>Embryophyta</taxon>
        <taxon>Tracheophyta</taxon>
        <taxon>Spermatophyta</taxon>
        <taxon>Magnoliopsida</taxon>
        <taxon>eudicotyledons</taxon>
        <taxon>Gunneridae</taxon>
        <taxon>Pentapetalae</taxon>
        <taxon>rosids</taxon>
        <taxon>fabids</taxon>
        <taxon>Oxalidales</taxon>
        <taxon>Cephalotaceae</taxon>
        <taxon>Cephalotus</taxon>
    </lineage>
</organism>
<evidence type="ECO:0000256" key="1">
    <source>
        <dbReference type="ARBA" id="ARBA00004123"/>
    </source>
</evidence>
<dbReference type="InParanoid" id="A0A1Q3BL02"/>
<dbReference type="InterPro" id="IPR051575">
    <property type="entry name" value="Myb-like_DNA-bd"/>
</dbReference>
<reference evidence="10" key="1">
    <citation type="submission" date="2016-04" db="EMBL/GenBank/DDBJ databases">
        <title>Cephalotus genome sequencing.</title>
        <authorList>
            <person name="Fukushima K."/>
            <person name="Hasebe M."/>
            <person name="Fang X."/>
        </authorList>
    </citation>
    <scope>NUCLEOTIDE SEQUENCE [LARGE SCALE GENOMIC DNA]</scope>
    <source>
        <strain evidence="10">cv. St1</strain>
    </source>
</reference>
<accession>A0A1Q3BL02</accession>
<feature type="domain" description="HTH myb-type" evidence="8">
    <location>
        <begin position="552"/>
        <end position="601"/>
    </location>
</feature>
<gene>
    <name evidence="9" type="ORF">CFOL_v3_11906</name>
</gene>
<dbReference type="Proteomes" id="UP000187406">
    <property type="component" value="Unassembled WGS sequence"/>
</dbReference>
<dbReference type="CDD" id="cd00167">
    <property type="entry name" value="SANT"/>
    <property type="match status" value="4"/>
</dbReference>
<dbReference type="GO" id="GO:0001006">
    <property type="term" value="F:RNA polymerase III type 3 promoter sequence-specific DNA binding"/>
    <property type="evidence" value="ECO:0007669"/>
    <property type="project" value="TreeGrafter"/>
</dbReference>
<dbReference type="InterPro" id="IPR001005">
    <property type="entry name" value="SANT/Myb"/>
</dbReference>
<dbReference type="GO" id="GO:0000978">
    <property type="term" value="F:RNA polymerase II cis-regulatory region sequence-specific DNA binding"/>
    <property type="evidence" value="ECO:0007669"/>
    <property type="project" value="TreeGrafter"/>
</dbReference>
<evidence type="ECO:0000313" key="9">
    <source>
        <dbReference type="EMBL" id="GAV68403.1"/>
    </source>
</evidence>
<dbReference type="PROSITE" id="PS51294">
    <property type="entry name" value="HTH_MYB"/>
    <property type="match status" value="4"/>
</dbReference>
<evidence type="ECO:0000259" key="8">
    <source>
        <dbReference type="PROSITE" id="PS51294"/>
    </source>
</evidence>
<dbReference type="PANTHER" id="PTHR46621">
    <property type="entry name" value="SNRNA-ACTIVATING PROTEIN COMPLEX SUBUNIT 4"/>
    <property type="match status" value="1"/>
</dbReference>
<evidence type="ECO:0000256" key="6">
    <source>
        <dbReference type="SAM" id="MobiDB-lite"/>
    </source>
</evidence>
<keyword evidence="3 9" id="KW-0238">DNA-binding</keyword>
<evidence type="ECO:0000256" key="5">
    <source>
        <dbReference type="ARBA" id="ARBA00023242"/>
    </source>
</evidence>
<dbReference type="GO" id="GO:0042795">
    <property type="term" value="P:snRNA transcription by RNA polymerase II"/>
    <property type="evidence" value="ECO:0007669"/>
    <property type="project" value="TreeGrafter"/>
</dbReference>
<feature type="region of interest" description="Disordered" evidence="6">
    <location>
        <begin position="13"/>
        <end position="37"/>
    </location>
</feature>
<feature type="compositionally biased region" description="Acidic residues" evidence="6">
    <location>
        <begin position="19"/>
        <end position="37"/>
    </location>
</feature>
<evidence type="ECO:0000256" key="4">
    <source>
        <dbReference type="ARBA" id="ARBA00023163"/>
    </source>
</evidence>
<dbReference type="InterPro" id="IPR009057">
    <property type="entry name" value="Homeodomain-like_sf"/>
</dbReference>
<evidence type="ECO:0000259" key="7">
    <source>
        <dbReference type="PROSITE" id="PS50090"/>
    </source>
</evidence>
<feature type="domain" description="Myb-like" evidence="7">
    <location>
        <begin position="493"/>
        <end position="544"/>
    </location>
</feature>
<dbReference type="GO" id="GO:0019185">
    <property type="term" value="C:snRNA-activating protein complex"/>
    <property type="evidence" value="ECO:0007669"/>
    <property type="project" value="TreeGrafter"/>
</dbReference>
<evidence type="ECO:0000256" key="3">
    <source>
        <dbReference type="ARBA" id="ARBA00023125"/>
    </source>
</evidence>
<keyword evidence="2" id="KW-0805">Transcription regulation</keyword>
<dbReference type="FunFam" id="1.10.10.60:FF:000016">
    <property type="entry name" value="Transcriptional activator Myb isoform A"/>
    <property type="match status" value="1"/>
</dbReference>
<proteinExistence type="predicted"/>
<comment type="caution">
    <text evidence="9">The sequence shown here is derived from an EMBL/GenBank/DDBJ whole genome shotgun (WGS) entry which is preliminary data.</text>
</comment>
<dbReference type="FunCoup" id="A0A1Q3BL02">
    <property type="interactions" value="127"/>
</dbReference>
<dbReference type="GO" id="GO:0042796">
    <property type="term" value="P:snRNA transcription by RNA polymerase III"/>
    <property type="evidence" value="ECO:0007669"/>
    <property type="project" value="TreeGrafter"/>
</dbReference>
<sequence length="755" mass="86404">MLVLHNSLSRKMSHRTQFDNDDDDNEELSSNENDDDFEADIQALRRACMVTNNDSTDFNSMTTATADAGDCEAAHHETDSDDDVDIALVRDLKNRLTEDLCEPLSMKTMCALPPEFSDDDDEDDFEILRAIHRRFSAYDHGTLKNNSEEILRISEQVHASSTNSEMENYNSMCVNISVSKGFPDSKDAGSITYLLSDNVENQPSGSDEWHESDAQRSSMWPVEHSSFPKSAQLFVDAIKRNRSYQKFLRSKFTEIEARIEENKQLRERIKVFKDFQVSCRKITGRSLSQMKDPRVQLISAKKFGTSKDSEVDDKKNVSMNYGPAENSQVANYILALIKCPLTFRRKKWSKVEKENLGKGIRQQFQETVLQVSVDQFGGLDGSSGDKNSIDNILASIKDLEITPEKIREFLPKVNWDQLSSSYVAGRTGAECEARWLNFEDPLINCNPWTVEEDKNLLFIVQEKGITNWFDIAVLLGTNRTPFQCLKRYQRSLNASILKREWTSEEDEKLRIAVEAFGEGNWQPVASALKGRTGTQCSNRWNKSLHPARQRVGRWTLDEDKRLKVAVMLFGPKSWRKIAQFVPGRTQVQCRERWVNALDPSLNFGEWTEDEDSRLIKAIQEHRHCWSKVAACMPSRTDSQCLRRWKVLLPDEVPLLQEARRMKKAGLICNFVDRESERPALGPNDFIPLATIGSVSEPEVENSLKKRKGKSRGRLECEKKRENKLCNLTRTSRSKRPRQEAQTFSEGVLGVTNNEH</sequence>
<feature type="compositionally biased region" description="Polar residues" evidence="6">
    <location>
        <begin position="739"/>
        <end position="755"/>
    </location>
</feature>
<feature type="domain" description="Myb-like" evidence="7">
    <location>
        <begin position="440"/>
        <end position="492"/>
    </location>
</feature>
<feature type="domain" description="Myb-like" evidence="7">
    <location>
        <begin position="546"/>
        <end position="597"/>
    </location>
</feature>
<dbReference type="PANTHER" id="PTHR46621:SF1">
    <property type="entry name" value="SNRNA-ACTIVATING PROTEIN COMPLEX SUBUNIT 4"/>
    <property type="match status" value="1"/>
</dbReference>
<evidence type="ECO:0000256" key="2">
    <source>
        <dbReference type="ARBA" id="ARBA00023015"/>
    </source>
</evidence>
<feature type="domain" description="Myb-like" evidence="7">
    <location>
        <begin position="598"/>
        <end position="648"/>
    </location>
</feature>
<name>A0A1Q3BL02_CEPFO</name>
<protein>
    <submittedName>
        <fullName evidence="9">Myb_DNA-binding domain-containing protein/Myb_DNA-bind_6 domain-containing protein</fullName>
    </submittedName>
</protein>
<dbReference type="AlphaFoldDB" id="A0A1Q3BL02"/>
<keyword evidence="5" id="KW-0539">Nucleus</keyword>